<evidence type="ECO:0000259" key="2">
    <source>
        <dbReference type="Pfam" id="PF18476"/>
    </source>
</evidence>
<name>A0ABY7IF55_STRNI</name>
<dbReference type="RefSeq" id="WP_159485948.1">
    <property type="nucleotide sequence ID" value="NZ_BLIP01000001.1"/>
</dbReference>
<accession>A0ABY7IF55</accession>
<protein>
    <submittedName>
        <fullName evidence="3">PIN-like domain-containing protein</fullName>
    </submittedName>
</protein>
<evidence type="ECO:0000313" key="3">
    <source>
        <dbReference type="EMBL" id="WAT96420.1"/>
    </source>
</evidence>
<dbReference type="Pfam" id="PF18476">
    <property type="entry name" value="PIN_8"/>
    <property type="match status" value="1"/>
</dbReference>
<evidence type="ECO:0000256" key="1">
    <source>
        <dbReference type="SAM" id="Coils"/>
    </source>
</evidence>
<keyword evidence="1" id="KW-0175">Coiled coil</keyword>
<feature type="domain" description="PIN like" evidence="2">
    <location>
        <begin position="23"/>
        <end position="247"/>
    </location>
</feature>
<dbReference type="InterPro" id="IPR041578">
    <property type="entry name" value="PIN_8"/>
</dbReference>
<keyword evidence="4" id="KW-1185">Reference proteome</keyword>
<feature type="coiled-coil region" evidence="1">
    <location>
        <begin position="64"/>
        <end position="91"/>
    </location>
</feature>
<reference evidence="3 4" key="1">
    <citation type="submission" date="2022-12" db="EMBL/GenBank/DDBJ databases">
        <authorList>
            <person name="Ruckert C."/>
            <person name="Busche T."/>
            <person name="Kalinowski J."/>
            <person name="Wittmann C."/>
        </authorList>
    </citation>
    <scope>NUCLEOTIDE SEQUENCE [LARGE SCALE GENOMIC DNA]</scope>
    <source>
        <strain evidence="3 4">DSM 40555</strain>
    </source>
</reference>
<dbReference type="EMBL" id="CP114202">
    <property type="protein sequence ID" value="WAT96420.1"/>
    <property type="molecule type" value="Genomic_DNA"/>
</dbReference>
<sequence>MEPFSSHWRMAKGELSQALKESLVVIDSSVLLDLYRVTPIARKEMIESLLTVKENIWVPYQVALEFHRNRVEAARDQLAFYDETCKSLETAQNQALQRLNEFANRSALDGNEKKRLKEPLEDAFRAAIDRVKSHQGVFDLTISRVLNDDPVLRALAELLDGRVGQPLPEDDYVKAQAEAAHRRDNRIPPGYKDRAKRTNPDGDYLWWEQTLIKAADVRKPVLIISNDEKEDWVNKRLDFSLGPREELVEEIRRRADVALRIVNFATFLESVKVGTAVSVSRETLSQANIARRQSEKRSRRIIVSRAVVESFEEFAVRALEGRGQELSESMARQAKAADDPDMKELLDTEVARHQDAIEMYQRWLQQLREAVSRASRLKDDLVIHLEDDALRRTLLKRVYEAREGGADNP</sequence>
<dbReference type="Proteomes" id="UP001210609">
    <property type="component" value="Chromosome"/>
</dbReference>
<evidence type="ECO:0000313" key="4">
    <source>
        <dbReference type="Proteomes" id="UP001210609"/>
    </source>
</evidence>
<proteinExistence type="predicted"/>
<gene>
    <name evidence="3" type="ORF">STRLI_002244</name>
</gene>
<organism evidence="3 4">
    <name type="scientific">Streptomyces nigrescens</name>
    <dbReference type="NCBI Taxonomy" id="1920"/>
    <lineage>
        <taxon>Bacteria</taxon>
        <taxon>Bacillati</taxon>
        <taxon>Actinomycetota</taxon>
        <taxon>Actinomycetes</taxon>
        <taxon>Kitasatosporales</taxon>
        <taxon>Streptomycetaceae</taxon>
        <taxon>Streptomyces</taxon>
    </lineage>
</organism>